<evidence type="ECO:0000313" key="2">
    <source>
        <dbReference type="Proteomes" id="UP000035159"/>
    </source>
</evidence>
<dbReference type="STRING" id="1330330.IX53_09335"/>
<sequence>MGYVDLRWDKEKSQIYAVSCPSARTSERVDNVQFKPNLGYYELILQIDNHLERLLPEEKEAVFYAYICKFMNKAGHIEYTRIARKMNTDAKTVRKLIKSAVKKMTRE</sequence>
<dbReference type="SUPFAM" id="SSF88659">
    <property type="entry name" value="Sigma3 and sigma4 domains of RNA polymerase sigma factors"/>
    <property type="match status" value="1"/>
</dbReference>
<dbReference type="AlphaFoldDB" id="A0A0G2ZEM4"/>
<dbReference type="KEGG" id="kpf:IX53_09335"/>
<dbReference type="InterPro" id="IPR013324">
    <property type="entry name" value="RNA_pol_sigma_r3/r4-like"/>
</dbReference>
<keyword evidence="2" id="KW-1185">Reference proteome</keyword>
<dbReference type="RefSeq" id="WP_047755129.1">
    <property type="nucleotide sequence ID" value="NZ_CP011232.1"/>
</dbReference>
<dbReference type="PATRIC" id="fig|1330330.3.peg.1898"/>
<evidence type="ECO:0008006" key="3">
    <source>
        <dbReference type="Google" id="ProtNLM"/>
    </source>
</evidence>
<dbReference type="Pfam" id="PF13730">
    <property type="entry name" value="HTH_36"/>
    <property type="match status" value="1"/>
</dbReference>
<organism evidence="1 2">
    <name type="scientific">Kosmotoga pacifica</name>
    <dbReference type="NCBI Taxonomy" id="1330330"/>
    <lineage>
        <taxon>Bacteria</taxon>
        <taxon>Thermotogati</taxon>
        <taxon>Thermotogota</taxon>
        <taxon>Thermotogae</taxon>
        <taxon>Kosmotogales</taxon>
        <taxon>Kosmotogaceae</taxon>
        <taxon>Kosmotoga</taxon>
    </lineage>
</organism>
<dbReference type="EMBL" id="CP011232">
    <property type="protein sequence ID" value="AKI97994.1"/>
    <property type="molecule type" value="Genomic_DNA"/>
</dbReference>
<gene>
    <name evidence="1" type="ORF">IX53_09335</name>
</gene>
<reference evidence="1 2" key="1">
    <citation type="submission" date="2015-04" db="EMBL/GenBank/DDBJ databases">
        <title>Complete Genome Sequence of Kosmotoga pacifica SLHLJ1.</title>
        <authorList>
            <person name="Jiang L.J."/>
            <person name="Shao Z.Z."/>
            <person name="Jebbar M."/>
        </authorList>
    </citation>
    <scope>NUCLEOTIDE SEQUENCE [LARGE SCALE GENOMIC DNA]</scope>
    <source>
        <strain evidence="1 2">SLHLJ1</strain>
    </source>
</reference>
<accession>A0A0G2ZEM4</accession>
<evidence type="ECO:0000313" key="1">
    <source>
        <dbReference type="EMBL" id="AKI97994.1"/>
    </source>
</evidence>
<dbReference type="Proteomes" id="UP000035159">
    <property type="component" value="Chromosome"/>
</dbReference>
<protein>
    <recommendedName>
        <fullName evidence="3">RNA polymerase sigma factor 70 region 4 type 2 domain-containing protein</fullName>
    </recommendedName>
</protein>
<proteinExistence type="predicted"/>
<name>A0A0G2ZEM4_9BACT</name>